<dbReference type="EC" id="2.7.1.39" evidence="8 9"/>
<dbReference type="Gene3D" id="3.30.200.20">
    <property type="entry name" value="Phosphorylase Kinase, domain 1"/>
    <property type="match status" value="1"/>
</dbReference>
<keyword evidence="6 8" id="KW-0067">ATP-binding</keyword>
<dbReference type="OrthoDB" id="9777460at2"/>
<dbReference type="CDD" id="cd05153">
    <property type="entry name" value="HomoserineK_II"/>
    <property type="match status" value="1"/>
</dbReference>
<dbReference type="InterPro" id="IPR050249">
    <property type="entry name" value="Pseudomonas-type_ThrB"/>
</dbReference>
<dbReference type="InterPro" id="IPR002575">
    <property type="entry name" value="Aminoglycoside_PTrfase"/>
</dbReference>
<comment type="similarity">
    <text evidence="7 8">Belongs to the pseudomonas-type ThrB family.</text>
</comment>
<dbReference type="GO" id="GO:0009088">
    <property type="term" value="P:threonine biosynthetic process"/>
    <property type="evidence" value="ECO:0007669"/>
    <property type="project" value="UniProtKB-UniRule"/>
</dbReference>
<dbReference type="RefSeq" id="WP_121939560.1">
    <property type="nucleotide sequence ID" value="NZ_REFR01000013.1"/>
</dbReference>
<dbReference type="GO" id="GO:0004413">
    <property type="term" value="F:homoserine kinase activity"/>
    <property type="evidence" value="ECO:0007669"/>
    <property type="project" value="UniProtKB-UniRule"/>
</dbReference>
<dbReference type="PANTHER" id="PTHR21064:SF6">
    <property type="entry name" value="AMINOGLYCOSIDE PHOSPHOTRANSFERASE DOMAIN-CONTAINING PROTEIN"/>
    <property type="match status" value="1"/>
</dbReference>
<comment type="caution">
    <text evidence="11">The sequence shown here is derived from an EMBL/GenBank/DDBJ whole genome shotgun (WGS) entry which is preliminary data.</text>
</comment>
<dbReference type="Gene3D" id="3.90.1200.10">
    <property type="match status" value="1"/>
</dbReference>
<dbReference type="UniPathway" id="UPA00050">
    <property type="reaction ID" value="UER00064"/>
</dbReference>
<dbReference type="InterPro" id="IPR005280">
    <property type="entry name" value="Homoserine_kinase_II"/>
</dbReference>
<keyword evidence="12" id="KW-1185">Reference proteome</keyword>
<keyword evidence="3 8" id="KW-0791">Threonine biosynthesis</keyword>
<dbReference type="Proteomes" id="UP000271227">
    <property type="component" value="Unassembled WGS sequence"/>
</dbReference>
<accession>A0A3M0CD28</accession>
<evidence type="ECO:0000256" key="3">
    <source>
        <dbReference type="ARBA" id="ARBA00022697"/>
    </source>
</evidence>
<dbReference type="GO" id="GO:0005524">
    <property type="term" value="F:ATP binding"/>
    <property type="evidence" value="ECO:0007669"/>
    <property type="project" value="UniProtKB-KW"/>
</dbReference>
<protein>
    <recommendedName>
        <fullName evidence="8 9">Homoserine kinase</fullName>
        <shortName evidence="8">HK</shortName>
        <shortName evidence="8">HSK</shortName>
        <ecNumber evidence="8 9">2.7.1.39</ecNumber>
    </recommendedName>
</protein>
<evidence type="ECO:0000256" key="5">
    <source>
        <dbReference type="ARBA" id="ARBA00022777"/>
    </source>
</evidence>
<evidence type="ECO:0000256" key="6">
    <source>
        <dbReference type="ARBA" id="ARBA00022840"/>
    </source>
</evidence>
<evidence type="ECO:0000256" key="1">
    <source>
        <dbReference type="ARBA" id="ARBA00022605"/>
    </source>
</evidence>
<organism evidence="11 12">
    <name type="scientific">Eilatimonas milleporae</name>
    <dbReference type="NCBI Taxonomy" id="911205"/>
    <lineage>
        <taxon>Bacteria</taxon>
        <taxon>Pseudomonadati</taxon>
        <taxon>Pseudomonadota</taxon>
        <taxon>Alphaproteobacteria</taxon>
        <taxon>Kordiimonadales</taxon>
        <taxon>Kordiimonadaceae</taxon>
        <taxon>Eilatimonas</taxon>
    </lineage>
</organism>
<name>A0A3M0CD28_9PROT</name>
<keyword evidence="1 8" id="KW-0028">Amino-acid biosynthesis</keyword>
<keyword evidence="4 8" id="KW-0547">Nucleotide-binding</keyword>
<sequence>MAVYTHIDDRMLGDLLAGFDIGRALSFKGIAEGVENSNYFLETETGRFILTLYEKRVSAGDLPYFLGLMDHLSARGLPVPKPVADRGGRVLRELAGRPAAIIGFLDGISIAETTPPHCTAVGASLARLHRSGADFTLRRTNDLSLDGWHDMAEKTLTRADEVEPGLARFIEEELRFLHDHWPDGLPVGTIHADLFPDNVLFTGNTVTGLIDFYFACTDMLAYDVAVTMNAWCFDAGHRFVPARAKALIEQYDMLRGLEPAELDALPVLARGGALRFLLTRLHDWLFPVTGALVRPKDPREYLARIRYHRTVRDAADYVV</sequence>
<gene>
    <name evidence="8" type="primary">thrB</name>
    <name evidence="11" type="ORF">BXY39_2917</name>
</gene>
<keyword evidence="2 8" id="KW-0808">Transferase</keyword>
<reference evidence="11 12" key="1">
    <citation type="submission" date="2018-10" db="EMBL/GenBank/DDBJ databases">
        <title>Genomic Encyclopedia of Archaeal and Bacterial Type Strains, Phase II (KMG-II): from individual species to whole genera.</title>
        <authorList>
            <person name="Goeker M."/>
        </authorList>
    </citation>
    <scope>NUCLEOTIDE SEQUENCE [LARGE SCALE GENOMIC DNA]</scope>
    <source>
        <strain evidence="11 12">DSM 25217</strain>
    </source>
</reference>
<dbReference type="HAMAP" id="MF_00301">
    <property type="entry name" value="Homoser_kinase_2"/>
    <property type="match status" value="1"/>
</dbReference>
<dbReference type="InParanoid" id="A0A3M0CD28"/>
<evidence type="ECO:0000256" key="2">
    <source>
        <dbReference type="ARBA" id="ARBA00022679"/>
    </source>
</evidence>
<dbReference type="SUPFAM" id="SSF56112">
    <property type="entry name" value="Protein kinase-like (PK-like)"/>
    <property type="match status" value="1"/>
</dbReference>
<dbReference type="InterPro" id="IPR011009">
    <property type="entry name" value="Kinase-like_dom_sf"/>
</dbReference>
<evidence type="ECO:0000259" key="10">
    <source>
        <dbReference type="Pfam" id="PF01636"/>
    </source>
</evidence>
<feature type="domain" description="Aminoglycoside phosphotransferase" evidence="10">
    <location>
        <begin position="27"/>
        <end position="255"/>
    </location>
</feature>
<comment type="catalytic activity">
    <reaction evidence="8">
        <text>L-homoserine + ATP = O-phospho-L-homoserine + ADP + H(+)</text>
        <dbReference type="Rhea" id="RHEA:13985"/>
        <dbReference type="ChEBI" id="CHEBI:15378"/>
        <dbReference type="ChEBI" id="CHEBI:30616"/>
        <dbReference type="ChEBI" id="CHEBI:57476"/>
        <dbReference type="ChEBI" id="CHEBI:57590"/>
        <dbReference type="ChEBI" id="CHEBI:456216"/>
        <dbReference type="EC" id="2.7.1.39"/>
    </reaction>
</comment>
<evidence type="ECO:0000256" key="4">
    <source>
        <dbReference type="ARBA" id="ARBA00022741"/>
    </source>
</evidence>
<dbReference type="AlphaFoldDB" id="A0A3M0CD28"/>
<dbReference type="Pfam" id="PF01636">
    <property type="entry name" value="APH"/>
    <property type="match status" value="1"/>
</dbReference>
<comment type="pathway">
    <text evidence="8">Amino-acid biosynthesis; L-threonine biosynthesis; L-threonine from L-aspartate: step 4/5.</text>
</comment>
<evidence type="ECO:0000256" key="8">
    <source>
        <dbReference type="HAMAP-Rule" id="MF_00301"/>
    </source>
</evidence>
<evidence type="ECO:0000256" key="7">
    <source>
        <dbReference type="ARBA" id="ARBA00038240"/>
    </source>
</evidence>
<dbReference type="NCBIfam" id="TIGR00938">
    <property type="entry name" value="thrB_alt"/>
    <property type="match status" value="1"/>
</dbReference>
<evidence type="ECO:0000313" key="11">
    <source>
        <dbReference type="EMBL" id="RMB04646.1"/>
    </source>
</evidence>
<keyword evidence="5 8" id="KW-0418">Kinase</keyword>
<dbReference type="EMBL" id="REFR01000013">
    <property type="protein sequence ID" value="RMB04646.1"/>
    <property type="molecule type" value="Genomic_DNA"/>
</dbReference>
<proteinExistence type="inferred from homology"/>
<evidence type="ECO:0000313" key="12">
    <source>
        <dbReference type="Proteomes" id="UP000271227"/>
    </source>
</evidence>
<evidence type="ECO:0000256" key="9">
    <source>
        <dbReference type="NCBIfam" id="TIGR00938"/>
    </source>
</evidence>
<dbReference type="PANTHER" id="PTHR21064">
    <property type="entry name" value="AMINOGLYCOSIDE PHOSPHOTRANSFERASE DOMAIN-CONTAINING PROTEIN-RELATED"/>
    <property type="match status" value="1"/>
</dbReference>
<dbReference type="NCBIfam" id="NF003558">
    <property type="entry name" value="PRK05231.1"/>
    <property type="match status" value="1"/>
</dbReference>